<dbReference type="SUPFAM" id="SSF158472">
    <property type="entry name" value="HAMP domain-like"/>
    <property type="match status" value="1"/>
</dbReference>
<feature type="compositionally biased region" description="Basic and acidic residues" evidence="1">
    <location>
        <begin position="96"/>
        <end position="123"/>
    </location>
</feature>
<feature type="non-terminal residue" evidence="4">
    <location>
        <position position="1"/>
    </location>
</feature>
<keyword evidence="5" id="KW-1185">Reference proteome</keyword>
<dbReference type="PANTHER" id="PTHR32089">
    <property type="entry name" value="METHYL-ACCEPTING CHEMOTAXIS PROTEIN MCPB"/>
    <property type="match status" value="1"/>
</dbReference>
<feature type="transmembrane region" description="Helical" evidence="2">
    <location>
        <begin position="22"/>
        <end position="43"/>
    </location>
</feature>
<evidence type="ECO:0000256" key="1">
    <source>
        <dbReference type="SAM" id="MobiDB-lite"/>
    </source>
</evidence>
<keyword evidence="2" id="KW-1133">Transmembrane helix</keyword>
<protein>
    <recommendedName>
        <fullName evidence="3">HAMP domain-containing protein</fullName>
    </recommendedName>
</protein>
<feature type="domain" description="HAMP" evidence="3">
    <location>
        <begin position="41"/>
        <end position="93"/>
    </location>
</feature>
<dbReference type="PANTHER" id="PTHR32089:SF112">
    <property type="entry name" value="LYSOZYME-LIKE PROTEIN-RELATED"/>
    <property type="match status" value="1"/>
</dbReference>
<comment type="caution">
    <text evidence="4">The sequence shown here is derived from an EMBL/GenBank/DDBJ whole genome shotgun (WGS) entry which is preliminary data.</text>
</comment>
<dbReference type="EMBL" id="BQXS01001434">
    <property type="protein sequence ID" value="GKT30620.1"/>
    <property type="molecule type" value="Genomic_DNA"/>
</dbReference>
<dbReference type="Gene3D" id="6.10.340.10">
    <property type="match status" value="1"/>
</dbReference>
<evidence type="ECO:0000259" key="3">
    <source>
        <dbReference type="PROSITE" id="PS50885"/>
    </source>
</evidence>
<organism evidence="4 5">
    <name type="scientific">Aduncisulcus paluster</name>
    <dbReference type="NCBI Taxonomy" id="2918883"/>
    <lineage>
        <taxon>Eukaryota</taxon>
        <taxon>Metamonada</taxon>
        <taxon>Carpediemonas-like organisms</taxon>
        <taxon>Aduncisulcus</taxon>
    </lineage>
</organism>
<proteinExistence type="predicted"/>
<gene>
    <name evidence="4" type="ORF">ADUPG1_001598</name>
</gene>
<dbReference type="InterPro" id="IPR003660">
    <property type="entry name" value="HAMP_dom"/>
</dbReference>
<evidence type="ECO:0000313" key="5">
    <source>
        <dbReference type="Proteomes" id="UP001057375"/>
    </source>
</evidence>
<dbReference type="SMART" id="SM00304">
    <property type="entry name" value="HAMP"/>
    <property type="match status" value="1"/>
</dbReference>
<keyword evidence="2" id="KW-0812">Transmembrane</keyword>
<dbReference type="Proteomes" id="UP001057375">
    <property type="component" value="Unassembled WGS sequence"/>
</dbReference>
<dbReference type="Pfam" id="PF00672">
    <property type="entry name" value="HAMP"/>
    <property type="match status" value="1"/>
</dbReference>
<feature type="region of interest" description="Disordered" evidence="1">
    <location>
        <begin position="96"/>
        <end position="128"/>
    </location>
</feature>
<keyword evidence="2" id="KW-0472">Membrane</keyword>
<name>A0ABQ5KDK8_9EUKA</name>
<dbReference type="PROSITE" id="PS50885">
    <property type="entry name" value="HAMP"/>
    <property type="match status" value="1"/>
</dbReference>
<evidence type="ECO:0000313" key="4">
    <source>
        <dbReference type="EMBL" id="GKT30620.1"/>
    </source>
</evidence>
<dbReference type="CDD" id="cd06225">
    <property type="entry name" value="HAMP"/>
    <property type="match status" value="1"/>
</dbReference>
<evidence type="ECO:0000256" key="2">
    <source>
        <dbReference type="SAM" id="Phobius"/>
    </source>
</evidence>
<reference evidence="4" key="1">
    <citation type="submission" date="2022-03" db="EMBL/GenBank/DDBJ databases">
        <title>Draft genome sequence of Aduncisulcus paluster, a free-living microaerophilic Fornicata.</title>
        <authorList>
            <person name="Yuyama I."/>
            <person name="Kume K."/>
            <person name="Tamura T."/>
            <person name="Inagaki Y."/>
            <person name="Hashimoto T."/>
        </authorList>
    </citation>
    <scope>NUCLEOTIDE SEQUENCE</scope>
    <source>
        <strain evidence="4">NY0171</strain>
    </source>
</reference>
<accession>A0ABQ5KDK8</accession>
<sequence>IALVIPMDKVEAQANAIAKNSMMVSVVAILILLAILFVLAGVISKPILKTAGYTNKVSEGDLDAPLEINQKDEIGSMADSLRAMVGELKKTILKAEDETRKAEEESEKAREATAEAEKQEPRRIWPAQKVCSMQQTGLNRFLSG</sequence>